<dbReference type="PROSITE" id="PS50995">
    <property type="entry name" value="HTH_MARR_2"/>
    <property type="match status" value="1"/>
</dbReference>
<dbReference type="SMART" id="SM00347">
    <property type="entry name" value="HTH_MARR"/>
    <property type="match status" value="1"/>
</dbReference>
<dbReference type="InterPro" id="IPR023187">
    <property type="entry name" value="Tscrpt_reg_MarR-type_CS"/>
</dbReference>
<protein>
    <submittedName>
        <fullName evidence="5">DNA-binding transcriptional regulator, MarR family</fullName>
    </submittedName>
</protein>
<dbReference type="InterPro" id="IPR036390">
    <property type="entry name" value="WH_DNA-bd_sf"/>
</dbReference>
<dbReference type="EMBL" id="FOOX01000002">
    <property type="protein sequence ID" value="SFG10647.1"/>
    <property type="molecule type" value="Genomic_DNA"/>
</dbReference>
<evidence type="ECO:0000313" key="6">
    <source>
        <dbReference type="Proteomes" id="UP000199337"/>
    </source>
</evidence>
<feature type="domain" description="HTH marR-type" evidence="4">
    <location>
        <begin position="11"/>
        <end position="148"/>
    </location>
</feature>
<keyword evidence="6" id="KW-1185">Reference proteome</keyword>
<dbReference type="PROSITE" id="PS01117">
    <property type="entry name" value="HTH_MARR_1"/>
    <property type="match status" value="1"/>
</dbReference>
<dbReference type="InterPro" id="IPR052067">
    <property type="entry name" value="Metal_resp_HTH_trans_reg"/>
</dbReference>
<evidence type="ECO:0000259" key="4">
    <source>
        <dbReference type="PROSITE" id="PS50995"/>
    </source>
</evidence>
<reference evidence="6" key="1">
    <citation type="submission" date="2016-10" db="EMBL/GenBank/DDBJ databases">
        <authorList>
            <person name="Varghese N."/>
            <person name="Submissions S."/>
        </authorList>
    </citation>
    <scope>NUCLEOTIDE SEQUENCE [LARGE SCALE GENOMIC DNA]</scope>
    <source>
        <strain evidence="6">DSM 17038</strain>
    </source>
</reference>
<keyword evidence="1" id="KW-0805">Transcription regulation</keyword>
<proteinExistence type="predicted"/>
<name>A0A1I2P9L6_9FIRM</name>
<dbReference type="InterPro" id="IPR036388">
    <property type="entry name" value="WH-like_DNA-bd_sf"/>
</dbReference>
<dbReference type="SUPFAM" id="SSF46785">
    <property type="entry name" value="Winged helix' DNA-binding domain"/>
    <property type="match status" value="1"/>
</dbReference>
<dbReference type="Proteomes" id="UP000199337">
    <property type="component" value="Unassembled WGS sequence"/>
</dbReference>
<dbReference type="STRING" id="341036.SAMN05660649_00696"/>
<accession>A0A1I2P9L6</accession>
<sequence length="154" mass="17474">MSKDRAMNDKANKIMNELIKLIEVVANGKRKVFDCGGVLLYRGEIHMLKKVGDAPGIYISEMARHFNVTRAVVSKTVIKLEREGLVRKEADPVDKKLACLYLTQKGRKACAIHNALHRASDSDIFEFLDALKSEEMDVIEAFMKEANKMVQHHF</sequence>
<evidence type="ECO:0000256" key="3">
    <source>
        <dbReference type="ARBA" id="ARBA00023163"/>
    </source>
</evidence>
<evidence type="ECO:0000313" key="5">
    <source>
        <dbReference type="EMBL" id="SFG10647.1"/>
    </source>
</evidence>
<evidence type="ECO:0000256" key="2">
    <source>
        <dbReference type="ARBA" id="ARBA00023125"/>
    </source>
</evidence>
<dbReference type="Pfam" id="PF01047">
    <property type="entry name" value="MarR"/>
    <property type="match status" value="1"/>
</dbReference>
<organism evidence="5 6">
    <name type="scientific">Desulfotruncus arcticus DSM 17038</name>
    <dbReference type="NCBI Taxonomy" id="1121424"/>
    <lineage>
        <taxon>Bacteria</taxon>
        <taxon>Bacillati</taxon>
        <taxon>Bacillota</taxon>
        <taxon>Clostridia</taxon>
        <taxon>Eubacteriales</taxon>
        <taxon>Desulfallaceae</taxon>
        <taxon>Desulfotruncus</taxon>
    </lineage>
</organism>
<dbReference type="PANTHER" id="PTHR35790">
    <property type="entry name" value="HTH-TYPE TRANSCRIPTIONAL REGULATOR PCHR"/>
    <property type="match status" value="1"/>
</dbReference>
<dbReference type="GO" id="GO:0003677">
    <property type="term" value="F:DNA binding"/>
    <property type="evidence" value="ECO:0007669"/>
    <property type="project" value="UniProtKB-KW"/>
</dbReference>
<gene>
    <name evidence="5" type="ORF">SAMN05660649_00696</name>
</gene>
<evidence type="ECO:0000256" key="1">
    <source>
        <dbReference type="ARBA" id="ARBA00023015"/>
    </source>
</evidence>
<dbReference type="AlphaFoldDB" id="A0A1I2P9L6"/>
<keyword evidence="3" id="KW-0804">Transcription</keyword>
<dbReference type="GO" id="GO:0003700">
    <property type="term" value="F:DNA-binding transcription factor activity"/>
    <property type="evidence" value="ECO:0007669"/>
    <property type="project" value="InterPro"/>
</dbReference>
<dbReference type="InterPro" id="IPR000835">
    <property type="entry name" value="HTH_MarR-typ"/>
</dbReference>
<dbReference type="Gene3D" id="1.10.10.10">
    <property type="entry name" value="Winged helix-like DNA-binding domain superfamily/Winged helix DNA-binding domain"/>
    <property type="match status" value="1"/>
</dbReference>
<keyword evidence="2 5" id="KW-0238">DNA-binding</keyword>
<dbReference type="RefSeq" id="WP_238456285.1">
    <property type="nucleotide sequence ID" value="NZ_FOOX01000002.1"/>
</dbReference>
<dbReference type="PANTHER" id="PTHR35790:SF4">
    <property type="entry name" value="HTH-TYPE TRANSCRIPTIONAL REGULATOR PCHR"/>
    <property type="match status" value="1"/>
</dbReference>